<keyword evidence="3 5" id="KW-0413">Isomerase</keyword>
<dbReference type="SUPFAM" id="SSF50891">
    <property type="entry name" value="Cyclophilin-like"/>
    <property type="match status" value="1"/>
</dbReference>
<dbReference type="CDD" id="cd00317">
    <property type="entry name" value="cyclophilin"/>
    <property type="match status" value="1"/>
</dbReference>
<dbReference type="InterPro" id="IPR029000">
    <property type="entry name" value="Cyclophilin-like_dom_sf"/>
</dbReference>
<evidence type="ECO:0000256" key="3">
    <source>
        <dbReference type="RuleBase" id="RU363019"/>
    </source>
</evidence>
<gene>
    <name evidence="5" type="ORF">GX533_02450</name>
</gene>
<evidence type="ECO:0000313" key="6">
    <source>
        <dbReference type="Proteomes" id="UP000576550"/>
    </source>
</evidence>
<dbReference type="PIRSF" id="PIRSF001467">
    <property type="entry name" value="Peptidylpro_ismrse"/>
    <property type="match status" value="1"/>
</dbReference>
<keyword evidence="3" id="KW-0697">Rotamase</keyword>
<dbReference type="PROSITE" id="PS50072">
    <property type="entry name" value="CSA_PPIASE_2"/>
    <property type="match status" value="1"/>
</dbReference>
<dbReference type="EC" id="5.2.1.8" evidence="3"/>
<organism evidence="5 6">
    <name type="scientific">Candidatus Dojkabacteria bacterium</name>
    <dbReference type="NCBI Taxonomy" id="2099670"/>
    <lineage>
        <taxon>Bacteria</taxon>
        <taxon>Candidatus Dojkabacteria</taxon>
    </lineage>
</organism>
<dbReference type="EMBL" id="DUTP01000004">
    <property type="protein sequence ID" value="HHX99515.1"/>
    <property type="molecule type" value="Genomic_DNA"/>
</dbReference>
<accession>A0A832QCD2</accession>
<comment type="function">
    <text evidence="1 3">PPIases accelerate the folding of proteins. It catalyzes the cis-trans isomerization of proline imidic peptide bonds in oligopeptides.</text>
</comment>
<evidence type="ECO:0000313" key="5">
    <source>
        <dbReference type="EMBL" id="HHX99515.1"/>
    </source>
</evidence>
<dbReference type="Pfam" id="PF00160">
    <property type="entry name" value="Pro_isomerase"/>
    <property type="match status" value="1"/>
</dbReference>
<dbReference type="InterPro" id="IPR024936">
    <property type="entry name" value="Cyclophilin-type_PPIase"/>
</dbReference>
<dbReference type="GO" id="GO:0003755">
    <property type="term" value="F:peptidyl-prolyl cis-trans isomerase activity"/>
    <property type="evidence" value="ECO:0007669"/>
    <property type="project" value="UniProtKB-UniRule"/>
</dbReference>
<dbReference type="Gene3D" id="2.40.100.10">
    <property type="entry name" value="Cyclophilin-like"/>
    <property type="match status" value="1"/>
</dbReference>
<dbReference type="InterPro" id="IPR002130">
    <property type="entry name" value="Cyclophilin-type_PPIase_dom"/>
</dbReference>
<dbReference type="PANTHER" id="PTHR45625:SF16">
    <property type="entry name" value="PEPTIDYL-PROLYL CIS-TRANS ISOMERASE"/>
    <property type="match status" value="1"/>
</dbReference>
<dbReference type="InterPro" id="IPR044666">
    <property type="entry name" value="Cyclophilin_A-like"/>
</dbReference>
<proteinExistence type="inferred from homology"/>
<comment type="similarity">
    <text evidence="2 3">Belongs to the cyclophilin-type PPIase family.</text>
</comment>
<name>A0A832QCD2_9BACT</name>
<evidence type="ECO:0000256" key="1">
    <source>
        <dbReference type="ARBA" id="ARBA00002388"/>
    </source>
</evidence>
<dbReference type="GO" id="GO:0006457">
    <property type="term" value="P:protein folding"/>
    <property type="evidence" value="ECO:0007669"/>
    <property type="project" value="InterPro"/>
</dbReference>
<protein>
    <recommendedName>
        <fullName evidence="3">Peptidyl-prolyl cis-trans isomerase</fullName>
        <shortName evidence="3">PPIase</shortName>
        <ecNumber evidence="3">5.2.1.8</ecNumber>
    </recommendedName>
</protein>
<sequence length="174" mass="18953">MTNVSTQEENGDAVILPDYNAVLKTSMGDIEVELFSKETPVAVENFVNLSRKGYYDGLTFHRVIKNFVIQGGDPKGDGTGGPGYQFDNEITERKFEKYSLAMANAGRPGTNGSQFFFTVGSIDRATLEHLDGDYTIFGIVTSGQDVVDRISEVATDANDKPVNAVIIESISIIE</sequence>
<comment type="caution">
    <text evidence="5">The sequence shown here is derived from an EMBL/GenBank/DDBJ whole genome shotgun (WGS) entry which is preliminary data.</text>
</comment>
<evidence type="ECO:0000259" key="4">
    <source>
        <dbReference type="PROSITE" id="PS50072"/>
    </source>
</evidence>
<reference evidence="5 6" key="1">
    <citation type="journal article" date="2020" name="Biotechnol. Biofuels">
        <title>New insights from the biogas microbiome by comprehensive genome-resolved metagenomics of nearly 1600 species originating from multiple anaerobic digesters.</title>
        <authorList>
            <person name="Campanaro S."/>
            <person name="Treu L."/>
            <person name="Rodriguez-R L.M."/>
            <person name="Kovalovszki A."/>
            <person name="Ziels R.M."/>
            <person name="Maus I."/>
            <person name="Zhu X."/>
            <person name="Kougias P.G."/>
            <person name="Basile A."/>
            <person name="Luo G."/>
            <person name="Schluter A."/>
            <person name="Konstantinidis K.T."/>
            <person name="Angelidaki I."/>
        </authorList>
    </citation>
    <scope>NUCLEOTIDE SEQUENCE [LARGE SCALE GENOMIC DNA]</scope>
    <source>
        <strain evidence="5">AS05jafATM_89</strain>
    </source>
</reference>
<dbReference type="Proteomes" id="UP000576550">
    <property type="component" value="Unassembled WGS sequence"/>
</dbReference>
<dbReference type="InterPro" id="IPR020892">
    <property type="entry name" value="Cyclophilin-type_PPIase_CS"/>
</dbReference>
<evidence type="ECO:0000256" key="2">
    <source>
        <dbReference type="ARBA" id="ARBA00007365"/>
    </source>
</evidence>
<feature type="domain" description="PPIase cyclophilin-type" evidence="4">
    <location>
        <begin position="25"/>
        <end position="172"/>
    </location>
</feature>
<dbReference type="PANTHER" id="PTHR45625">
    <property type="entry name" value="PEPTIDYL-PROLYL CIS-TRANS ISOMERASE-RELATED"/>
    <property type="match status" value="1"/>
</dbReference>
<comment type="catalytic activity">
    <reaction evidence="3">
        <text>[protein]-peptidylproline (omega=180) = [protein]-peptidylproline (omega=0)</text>
        <dbReference type="Rhea" id="RHEA:16237"/>
        <dbReference type="Rhea" id="RHEA-COMP:10747"/>
        <dbReference type="Rhea" id="RHEA-COMP:10748"/>
        <dbReference type="ChEBI" id="CHEBI:83833"/>
        <dbReference type="ChEBI" id="CHEBI:83834"/>
        <dbReference type="EC" id="5.2.1.8"/>
    </reaction>
</comment>
<dbReference type="PROSITE" id="PS00170">
    <property type="entry name" value="CSA_PPIASE_1"/>
    <property type="match status" value="1"/>
</dbReference>
<dbReference type="AlphaFoldDB" id="A0A832QCD2"/>
<dbReference type="PRINTS" id="PR00153">
    <property type="entry name" value="CSAPPISMRASE"/>
</dbReference>